<dbReference type="EMBL" id="JAHSTS010000001">
    <property type="protein sequence ID" value="MBV4458772.1"/>
    <property type="molecule type" value="Genomic_DNA"/>
</dbReference>
<dbReference type="Proteomes" id="UP000765224">
    <property type="component" value="Unassembled WGS sequence"/>
</dbReference>
<organism evidence="8 9">
    <name type="scientific">Pseudomonas ekonensis</name>
    <dbReference type="NCBI Taxonomy" id="2842353"/>
    <lineage>
        <taxon>Bacteria</taxon>
        <taxon>Pseudomonadati</taxon>
        <taxon>Pseudomonadota</taxon>
        <taxon>Gammaproteobacteria</taxon>
        <taxon>Pseudomonadales</taxon>
        <taxon>Pseudomonadaceae</taxon>
        <taxon>Pseudomonas</taxon>
    </lineage>
</organism>
<dbReference type="Pfam" id="PF07963">
    <property type="entry name" value="N_methyl"/>
    <property type="match status" value="1"/>
</dbReference>
<comment type="caution">
    <text evidence="8">The sequence shown here is derived from an EMBL/GenBank/DDBJ whole genome shotgun (WGS) entry which is preliminary data.</text>
</comment>
<evidence type="ECO:0000256" key="4">
    <source>
        <dbReference type="ARBA" id="ARBA00022989"/>
    </source>
</evidence>
<proteinExistence type="predicted"/>
<protein>
    <submittedName>
        <fullName evidence="8">Prepilin-type N-terminal cleavage/methylation domain-containing protein</fullName>
    </submittedName>
</protein>
<feature type="region of interest" description="Disordered" evidence="6">
    <location>
        <begin position="164"/>
        <end position="190"/>
    </location>
</feature>
<evidence type="ECO:0000256" key="7">
    <source>
        <dbReference type="SAM" id="Phobius"/>
    </source>
</evidence>
<dbReference type="InterPro" id="IPR012902">
    <property type="entry name" value="N_methyl_site"/>
</dbReference>
<evidence type="ECO:0000313" key="9">
    <source>
        <dbReference type="Proteomes" id="UP000765224"/>
    </source>
</evidence>
<sequence>MKRQQGFTLIEVMVAILLMAVVSLIAWKGLDSVTRADSHLQASGEQSDSLLRALNQLQRDVELRAGIELSEPKRAGEEDEPDTAPPALTVRGSDSQGFRLDIIRTAADRPGALQRVRWWLKGDTLYRAAAPARSRYPLPAPTSGVAVLTDVSEAQVRVWDPDKGWRQLSGNRKEDPPGLELRLTRQTPQGPEHYRQVIGPLL</sequence>
<comment type="subcellular location">
    <subcellularLocation>
        <location evidence="1">Membrane</location>
        <topology evidence="1">Single-pass membrane protein</topology>
    </subcellularLocation>
</comment>
<evidence type="ECO:0000256" key="5">
    <source>
        <dbReference type="ARBA" id="ARBA00023136"/>
    </source>
</evidence>
<keyword evidence="3 7" id="KW-0812">Transmembrane</keyword>
<accession>A0ABS6PE68</accession>
<evidence type="ECO:0000256" key="2">
    <source>
        <dbReference type="ARBA" id="ARBA00022481"/>
    </source>
</evidence>
<evidence type="ECO:0000313" key="8">
    <source>
        <dbReference type="EMBL" id="MBV4458772.1"/>
    </source>
</evidence>
<evidence type="ECO:0000256" key="3">
    <source>
        <dbReference type="ARBA" id="ARBA00022692"/>
    </source>
</evidence>
<reference evidence="8 9" key="1">
    <citation type="submission" date="2021-06" db="EMBL/GenBank/DDBJ databases">
        <title>Updating the genus Pseudomonas: Description of 43 new species and partition of the Pseudomonas putida group.</title>
        <authorList>
            <person name="Girard L."/>
            <person name="Lood C."/>
            <person name="Vandamme P."/>
            <person name="Rokni-Zadeh H."/>
            <person name="Van Noort V."/>
            <person name="Hofte M."/>
            <person name="Lavigne R."/>
            <person name="De Mot R."/>
        </authorList>
    </citation>
    <scope>NUCLEOTIDE SEQUENCE [LARGE SCALE GENOMIC DNA]</scope>
    <source>
        <strain evidence="8 9">COR58</strain>
    </source>
</reference>
<keyword evidence="4 7" id="KW-1133">Transmembrane helix</keyword>
<gene>
    <name evidence="8" type="ORF">KVG96_12495</name>
</gene>
<keyword evidence="5 7" id="KW-0472">Membrane</keyword>
<dbReference type="PANTHER" id="PTHR39583:SF2">
    <property type="entry name" value="TYPE II SECRETION SYSTEM PROTEIN J"/>
    <property type="match status" value="1"/>
</dbReference>
<dbReference type="InterPro" id="IPR010055">
    <property type="entry name" value="T2SS_protein-GspJ"/>
</dbReference>
<dbReference type="PROSITE" id="PS00409">
    <property type="entry name" value="PROKAR_NTER_METHYL"/>
    <property type="match status" value="1"/>
</dbReference>
<feature type="region of interest" description="Disordered" evidence="6">
    <location>
        <begin position="69"/>
        <end position="93"/>
    </location>
</feature>
<name>A0ABS6PE68_9PSED</name>
<dbReference type="RefSeq" id="WP_217892351.1">
    <property type="nucleotide sequence ID" value="NZ_JAHSTS010000001.1"/>
</dbReference>
<dbReference type="NCBIfam" id="TIGR02532">
    <property type="entry name" value="IV_pilin_GFxxxE"/>
    <property type="match status" value="1"/>
</dbReference>
<evidence type="ECO:0000256" key="1">
    <source>
        <dbReference type="ARBA" id="ARBA00004167"/>
    </source>
</evidence>
<dbReference type="InterPro" id="IPR051621">
    <property type="entry name" value="T2SS_protein_J"/>
</dbReference>
<dbReference type="PANTHER" id="PTHR39583">
    <property type="entry name" value="TYPE II SECRETION SYSTEM PROTEIN J-RELATED"/>
    <property type="match status" value="1"/>
</dbReference>
<keyword evidence="2" id="KW-0488">Methylation</keyword>
<evidence type="ECO:0000256" key="6">
    <source>
        <dbReference type="SAM" id="MobiDB-lite"/>
    </source>
</evidence>
<feature type="compositionally biased region" description="Basic and acidic residues" evidence="6">
    <location>
        <begin position="164"/>
        <end position="176"/>
    </location>
</feature>
<keyword evidence="9" id="KW-1185">Reference proteome</keyword>
<dbReference type="Pfam" id="PF11612">
    <property type="entry name" value="T2SSJ"/>
    <property type="match status" value="1"/>
</dbReference>
<feature type="transmembrane region" description="Helical" evidence="7">
    <location>
        <begin position="7"/>
        <end position="27"/>
    </location>
</feature>